<reference evidence="1 2" key="2">
    <citation type="submission" date="2013-09" db="EMBL/GenBank/DDBJ databases">
        <title>Whole genome comparison of six Crocosphaera watsonii strains with differing phenotypes.</title>
        <authorList>
            <person name="Bench S.R."/>
            <person name="Heller P."/>
            <person name="Frank I."/>
            <person name="Arciniega M."/>
            <person name="Shilova I.N."/>
            <person name="Zehr J.P."/>
        </authorList>
    </citation>
    <scope>NUCLEOTIDE SEQUENCE [LARGE SCALE GENOMIC DNA]</scope>
    <source>
        <strain evidence="1 2">WH 0005</strain>
    </source>
</reference>
<dbReference type="EMBL" id="CAQL01000127">
    <property type="protein sequence ID" value="CCQ54298.1"/>
    <property type="molecule type" value="Genomic_DNA"/>
</dbReference>
<organism evidence="1 2">
    <name type="scientific">Crocosphaera watsonii WH 0005</name>
    <dbReference type="NCBI Taxonomy" id="423472"/>
    <lineage>
        <taxon>Bacteria</taxon>
        <taxon>Bacillati</taxon>
        <taxon>Cyanobacteriota</taxon>
        <taxon>Cyanophyceae</taxon>
        <taxon>Oscillatoriophycideae</taxon>
        <taxon>Chroococcales</taxon>
        <taxon>Aphanothecaceae</taxon>
        <taxon>Crocosphaera</taxon>
    </lineage>
</organism>
<evidence type="ECO:0000313" key="2">
    <source>
        <dbReference type="Proteomes" id="UP000017981"/>
    </source>
</evidence>
<protein>
    <submittedName>
        <fullName evidence="1">Uncharacterized protein</fullName>
    </submittedName>
</protein>
<sequence length="50" mass="5960">MGNKQQLNPKFNLDLARCKLEKIRILLRISIGEKILIRLKKHLKTRKFTT</sequence>
<name>T2IMN3_CROWT</name>
<dbReference type="Proteomes" id="UP000017981">
    <property type="component" value="Unassembled WGS sequence"/>
</dbReference>
<reference evidence="1 2" key="1">
    <citation type="submission" date="2013-01" db="EMBL/GenBank/DDBJ databases">
        <authorList>
            <person name="Bench S."/>
        </authorList>
    </citation>
    <scope>NUCLEOTIDE SEQUENCE [LARGE SCALE GENOMIC DNA]</scope>
    <source>
        <strain evidence="1 2">WH 0005</strain>
    </source>
</reference>
<evidence type="ECO:0000313" key="1">
    <source>
        <dbReference type="EMBL" id="CCQ54298.1"/>
    </source>
</evidence>
<comment type="caution">
    <text evidence="1">The sequence shown here is derived from an EMBL/GenBank/DDBJ whole genome shotgun (WGS) entry which is preliminary data.</text>
</comment>
<accession>T2IMN3</accession>
<dbReference type="AlphaFoldDB" id="T2IMN3"/>
<gene>
    <name evidence="1" type="ORF">CWATWH0005_2893</name>
</gene>
<proteinExistence type="predicted"/>